<comment type="caution">
    <text evidence="1">The sequence shown here is derived from an EMBL/GenBank/DDBJ whole genome shotgun (WGS) entry which is preliminary data.</text>
</comment>
<accession>A0A3N6NP92</accession>
<evidence type="ECO:0000313" key="1">
    <source>
        <dbReference type="EMBL" id="RQH49036.1"/>
    </source>
</evidence>
<keyword evidence="2" id="KW-1185">Reference proteome</keyword>
<dbReference type="AlphaFoldDB" id="A0A3N6NP92"/>
<proteinExistence type="predicted"/>
<dbReference type="EMBL" id="RCBY01000028">
    <property type="protein sequence ID" value="RQH49036.1"/>
    <property type="molecule type" value="Genomic_DNA"/>
</dbReference>
<organism evidence="1 2">
    <name type="scientific">Okeania hirsuta</name>
    <dbReference type="NCBI Taxonomy" id="1458930"/>
    <lineage>
        <taxon>Bacteria</taxon>
        <taxon>Bacillati</taxon>
        <taxon>Cyanobacteriota</taxon>
        <taxon>Cyanophyceae</taxon>
        <taxon>Oscillatoriophycideae</taxon>
        <taxon>Oscillatoriales</taxon>
        <taxon>Microcoleaceae</taxon>
        <taxon>Okeania</taxon>
    </lineage>
</organism>
<evidence type="ECO:0000313" key="2">
    <source>
        <dbReference type="Proteomes" id="UP000269154"/>
    </source>
</evidence>
<reference evidence="1 2" key="1">
    <citation type="journal article" date="2018" name="ACS Chem. Biol.">
        <title>Ketoreductase domain dysfunction expands chemodiversity: malyngamide biosynthesis in the cyanobacterium Okeania hirsuta.</title>
        <authorList>
            <person name="Moss N.A."/>
            <person name="Leao T."/>
            <person name="Rankin M."/>
            <person name="McCullough T.M."/>
            <person name="Qu P."/>
            <person name="Korobeynikov A."/>
            <person name="Smith J.L."/>
            <person name="Gerwick L."/>
            <person name="Gerwick W.H."/>
        </authorList>
    </citation>
    <scope>NUCLEOTIDE SEQUENCE [LARGE SCALE GENOMIC DNA]</scope>
    <source>
        <strain evidence="1 2">PAB10Feb10-1</strain>
    </source>
</reference>
<protein>
    <submittedName>
        <fullName evidence="1">Uncharacterized protein</fullName>
    </submittedName>
</protein>
<dbReference type="Proteomes" id="UP000269154">
    <property type="component" value="Unassembled WGS sequence"/>
</dbReference>
<gene>
    <name evidence="1" type="ORF">D5R40_07380</name>
</gene>
<name>A0A3N6NP92_9CYAN</name>
<sequence length="71" mass="8019">MEKILLDISRKEGTGNRQQGEIVVVPIQKNNVTNNKCDSAYFVADVPLTKKRILDLKMVLKPFIMTPDSES</sequence>
<dbReference type="RefSeq" id="WP_124144912.1">
    <property type="nucleotide sequence ID" value="NZ_CAWOKI010000052.1"/>
</dbReference>